<feature type="transmembrane region" description="Helical" evidence="1">
    <location>
        <begin position="90"/>
        <end position="109"/>
    </location>
</feature>
<keyword evidence="1" id="KW-0812">Transmembrane</keyword>
<keyword evidence="3" id="KW-1185">Reference proteome</keyword>
<accession>A0ABV4YI33</accession>
<proteinExistence type="predicted"/>
<sequence length="121" mass="14062">MSKKDQFDEFLPESKQENLYIEIPAEQRPLEHNRIPSGYEPMGEIELRGRVFRGLASGQVHWWVLITGWIILGSYTLLVCYLAVTSFFWAGLIFLAIAVIPLLVLWKGTTAKLSRRKRRKR</sequence>
<comment type="caution">
    <text evidence="2">The sequence shown here is derived from an EMBL/GenBank/DDBJ whole genome shotgun (WGS) entry which is preliminary data.</text>
</comment>
<keyword evidence="1" id="KW-1133">Transmembrane helix</keyword>
<dbReference type="RefSeq" id="WP_413259968.1">
    <property type="nucleotide sequence ID" value="NZ_JBHFNS010000090.1"/>
</dbReference>
<gene>
    <name evidence="2" type="ORF">ACE1B6_24820</name>
</gene>
<dbReference type="Proteomes" id="UP001576776">
    <property type="component" value="Unassembled WGS sequence"/>
</dbReference>
<protein>
    <submittedName>
        <fullName evidence="2">Uncharacterized protein</fullName>
    </submittedName>
</protein>
<evidence type="ECO:0000313" key="2">
    <source>
        <dbReference type="EMBL" id="MFB2938484.1"/>
    </source>
</evidence>
<evidence type="ECO:0000256" key="1">
    <source>
        <dbReference type="SAM" id="Phobius"/>
    </source>
</evidence>
<dbReference type="EMBL" id="JBHFNS010000090">
    <property type="protein sequence ID" value="MFB2938484.1"/>
    <property type="molecule type" value="Genomic_DNA"/>
</dbReference>
<keyword evidence="1" id="KW-0472">Membrane</keyword>
<feature type="transmembrane region" description="Helical" evidence="1">
    <location>
        <begin position="60"/>
        <end position="84"/>
    </location>
</feature>
<evidence type="ECO:0000313" key="3">
    <source>
        <dbReference type="Proteomes" id="UP001576776"/>
    </source>
</evidence>
<reference evidence="2 3" key="1">
    <citation type="submission" date="2024-09" db="EMBL/GenBank/DDBJ databases">
        <title>Floridaenema gen nov. (Aerosakkonemataceae, Aerosakkonematales ord. nov., Cyanobacteria) from benthic tropical and subtropical fresh waters, with the description of four new species.</title>
        <authorList>
            <person name="Moretto J.A."/>
            <person name="Berthold D.E."/>
            <person name="Lefler F.W."/>
            <person name="Huang I.-S."/>
            <person name="Laughinghouse H. IV."/>
        </authorList>
    </citation>
    <scope>NUCLEOTIDE SEQUENCE [LARGE SCALE GENOMIC DNA]</scope>
    <source>
        <strain evidence="2 3">BLCC-F154</strain>
    </source>
</reference>
<name>A0ABV4YI33_9CYAN</name>
<organism evidence="2 3">
    <name type="scientific">Floridaenema fluviatile BLCC-F154</name>
    <dbReference type="NCBI Taxonomy" id="3153640"/>
    <lineage>
        <taxon>Bacteria</taxon>
        <taxon>Bacillati</taxon>
        <taxon>Cyanobacteriota</taxon>
        <taxon>Cyanophyceae</taxon>
        <taxon>Oscillatoriophycideae</taxon>
        <taxon>Aerosakkonematales</taxon>
        <taxon>Aerosakkonemataceae</taxon>
        <taxon>Floridanema</taxon>
        <taxon>Floridanema fluviatile</taxon>
    </lineage>
</organism>